<dbReference type="GO" id="GO:0016491">
    <property type="term" value="F:oxidoreductase activity"/>
    <property type="evidence" value="ECO:0007669"/>
    <property type="project" value="UniProtKB-KW"/>
</dbReference>
<keyword evidence="5" id="KW-1185">Reference proteome</keyword>
<sequence>MRVLIAEKAQADYARRLEQVLGPDLELVGSDDPQQLPDLAADCQIWLGQPDLLAQVLREGPKPQWLQSTWAGITPFLADGLPRDYLLSRAVGIFGQVMTEYVLCHMLAHERQISAQQAAQARQQWRGELPQSLAGRRVLIVGCGDIGHSMALFLAAFGVELHGIASQAREQGPFIEVASISELPRMAAEADYLINLLPDTPATQNIYNSELFALLKPSAMFINAGRGAAVVDEDLVSALQADRLAAAVIDVCRVEPLPAGHMFWTAPRLLLTGHSSAPTQPALMVKLFVDNLERFQAGQALQGLVDFSRDY</sequence>
<dbReference type="Proteomes" id="UP000242915">
    <property type="component" value="Unassembled WGS sequence"/>
</dbReference>
<dbReference type="PANTHER" id="PTHR43333:SF1">
    <property type="entry name" value="D-ISOMER SPECIFIC 2-HYDROXYACID DEHYDROGENASE NAD-BINDING DOMAIN-CONTAINING PROTEIN"/>
    <property type="match status" value="1"/>
</dbReference>
<feature type="domain" description="D-isomer specific 2-hydroxyacid dehydrogenase NAD-binding" evidence="3">
    <location>
        <begin position="104"/>
        <end position="275"/>
    </location>
</feature>
<evidence type="ECO:0000313" key="5">
    <source>
        <dbReference type="Proteomes" id="UP000242915"/>
    </source>
</evidence>
<accession>A0A238ZVM8</accession>
<keyword evidence="1" id="KW-0560">Oxidoreductase</keyword>
<dbReference type="Gene3D" id="3.40.50.720">
    <property type="entry name" value="NAD(P)-binding Rossmann-like Domain"/>
    <property type="match status" value="2"/>
</dbReference>
<reference evidence="5" key="1">
    <citation type="submission" date="2017-06" db="EMBL/GenBank/DDBJ databases">
        <authorList>
            <person name="Varghese N."/>
            <person name="Submissions S."/>
        </authorList>
    </citation>
    <scope>NUCLEOTIDE SEQUENCE [LARGE SCALE GENOMIC DNA]</scope>
    <source>
        <strain evidence="5">CIP 108523</strain>
    </source>
</reference>
<dbReference type="RefSeq" id="WP_089358814.1">
    <property type="nucleotide sequence ID" value="NZ_FZOG01000001.1"/>
</dbReference>
<dbReference type="Pfam" id="PF02826">
    <property type="entry name" value="2-Hacid_dh_C"/>
    <property type="match status" value="1"/>
</dbReference>
<dbReference type="EMBL" id="FZOG01000001">
    <property type="protein sequence ID" value="SNR87400.1"/>
    <property type="molecule type" value="Genomic_DNA"/>
</dbReference>
<dbReference type="AlphaFoldDB" id="A0A238ZVM8"/>
<dbReference type="PANTHER" id="PTHR43333">
    <property type="entry name" value="2-HACID_DH_C DOMAIN-CONTAINING PROTEIN"/>
    <property type="match status" value="1"/>
</dbReference>
<proteinExistence type="predicted"/>
<gene>
    <name evidence="4" type="ORF">SAMN05216255_0730</name>
</gene>
<evidence type="ECO:0000256" key="2">
    <source>
        <dbReference type="ARBA" id="ARBA00023027"/>
    </source>
</evidence>
<protein>
    <submittedName>
        <fullName evidence="4">Phosphoglycerate dehydrogenase</fullName>
    </submittedName>
</protein>
<dbReference type="InterPro" id="IPR036291">
    <property type="entry name" value="NAD(P)-bd_dom_sf"/>
</dbReference>
<dbReference type="SUPFAM" id="SSF51735">
    <property type="entry name" value="NAD(P)-binding Rossmann-fold domains"/>
    <property type="match status" value="1"/>
</dbReference>
<dbReference type="CDD" id="cd05300">
    <property type="entry name" value="2-Hacid_dh_1"/>
    <property type="match status" value="1"/>
</dbReference>
<name>A0A238ZVM8_9PSED</name>
<keyword evidence="2" id="KW-0520">NAD</keyword>
<dbReference type="InterPro" id="IPR006140">
    <property type="entry name" value="D-isomer_DH_NAD-bd"/>
</dbReference>
<organism evidence="4 5">
    <name type="scientific">Pseudomonas segetis</name>
    <dbReference type="NCBI Taxonomy" id="298908"/>
    <lineage>
        <taxon>Bacteria</taxon>
        <taxon>Pseudomonadati</taxon>
        <taxon>Pseudomonadota</taxon>
        <taxon>Gammaproteobacteria</taxon>
        <taxon>Pseudomonadales</taxon>
        <taxon>Pseudomonadaceae</taxon>
        <taxon>Pseudomonas</taxon>
    </lineage>
</organism>
<evidence type="ECO:0000259" key="3">
    <source>
        <dbReference type="Pfam" id="PF02826"/>
    </source>
</evidence>
<dbReference type="GO" id="GO:0051287">
    <property type="term" value="F:NAD binding"/>
    <property type="evidence" value="ECO:0007669"/>
    <property type="project" value="InterPro"/>
</dbReference>
<evidence type="ECO:0000256" key="1">
    <source>
        <dbReference type="ARBA" id="ARBA00023002"/>
    </source>
</evidence>
<evidence type="ECO:0000313" key="4">
    <source>
        <dbReference type="EMBL" id="SNR87400.1"/>
    </source>
</evidence>